<keyword evidence="3" id="KW-0472">Membrane</keyword>
<dbReference type="Gene3D" id="3.40.50.720">
    <property type="entry name" value="NAD(P)-binding Rossmann-like Domain"/>
    <property type="match status" value="1"/>
</dbReference>
<keyword evidence="3" id="KW-1133">Transmembrane helix</keyword>
<dbReference type="SUPFAM" id="SSF51735">
    <property type="entry name" value="NAD(P)-binding Rossmann-fold domains"/>
    <property type="match status" value="1"/>
</dbReference>
<dbReference type="InterPro" id="IPR051609">
    <property type="entry name" value="NmrA/Isoflavone_reductase-like"/>
</dbReference>
<dbReference type="PANTHER" id="PTHR47706:SF9">
    <property type="entry name" value="NMRA-LIKE DOMAIN-CONTAINING PROTEIN-RELATED"/>
    <property type="match status" value="1"/>
</dbReference>
<comment type="caution">
    <text evidence="5">The sequence shown here is derived from an EMBL/GenBank/DDBJ whole genome shotgun (WGS) entry which is preliminary data.</text>
</comment>
<dbReference type="EMBL" id="JAACJN010000009">
    <property type="protein sequence ID" value="KAF5391556.1"/>
    <property type="molecule type" value="Genomic_DNA"/>
</dbReference>
<dbReference type="PANTHER" id="PTHR47706">
    <property type="entry name" value="NMRA-LIKE FAMILY PROTEIN"/>
    <property type="match status" value="1"/>
</dbReference>
<keyword evidence="3" id="KW-0812">Transmembrane</keyword>
<feature type="domain" description="NmrA-like" evidence="4">
    <location>
        <begin position="8"/>
        <end position="242"/>
    </location>
</feature>
<sequence length="308" mass="33734">MTKLTSFAFVGAGGYIGTFVLSAFLAQAPNSATLVVLTRNPNNVKYPRRVNVAKVDDYDDIDAVADIFSQYKTDVVISTVGYGGFQAQRRMADAARKAGAVKLFVPSEFGSPTDGAPDEYPSFQEKDKIAGEVFASSLHSTPFKGHVLEYIESIGLPWARIYTGGFINRAIVSVTGVRVNDKINIIGKGNTPVSFTFEEDIAGFLAYVFTSLNTDRLSNRIFRLEGDRASLRDIAKWYDKEVAYVDAIPGPGSELRSMLSRVFESGAGSTGWNFELEREGEGEEAAGSANKLWLGHRWKGIKDIITRL</sequence>
<evidence type="ECO:0000313" key="5">
    <source>
        <dbReference type="EMBL" id="KAF5391556.1"/>
    </source>
</evidence>
<protein>
    <recommendedName>
        <fullName evidence="4">NmrA-like domain-containing protein</fullName>
    </recommendedName>
</protein>
<organism evidence="5 6">
    <name type="scientific">Collybiopsis confluens</name>
    <dbReference type="NCBI Taxonomy" id="2823264"/>
    <lineage>
        <taxon>Eukaryota</taxon>
        <taxon>Fungi</taxon>
        <taxon>Dikarya</taxon>
        <taxon>Basidiomycota</taxon>
        <taxon>Agaricomycotina</taxon>
        <taxon>Agaricomycetes</taxon>
        <taxon>Agaricomycetidae</taxon>
        <taxon>Agaricales</taxon>
        <taxon>Marasmiineae</taxon>
        <taxon>Omphalotaceae</taxon>
        <taxon>Collybiopsis</taxon>
    </lineage>
</organism>
<keyword evidence="2" id="KW-0560">Oxidoreductase</keyword>
<dbReference type="OrthoDB" id="5283654at2759"/>
<evidence type="ECO:0000256" key="3">
    <source>
        <dbReference type="SAM" id="Phobius"/>
    </source>
</evidence>
<dbReference type="InterPro" id="IPR008030">
    <property type="entry name" value="NmrA-like"/>
</dbReference>
<keyword evidence="6" id="KW-1185">Reference proteome</keyword>
<keyword evidence="1" id="KW-0521">NADP</keyword>
<feature type="transmembrane region" description="Helical" evidence="3">
    <location>
        <begin position="7"/>
        <end position="26"/>
    </location>
</feature>
<dbReference type="AlphaFoldDB" id="A0A8H5HY86"/>
<evidence type="ECO:0000256" key="1">
    <source>
        <dbReference type="ARBA" id="ARBA00022857"/>
    </source>
</evidence>
<gene>
    <name evidence="5" type="ORF">D9757_002513</name>
</gene>
<name>A0A8H5HY86_9AGAR</name>
<dbReference type="Pfam" id="PF05368">
    <property type="entry name" value="NmrA"/>
    <property type="match status" value="1"/>
</dbReference>
<accession>A0A8H5HY86</accession>
<proteinExistence type="predicted"/>
<dbReference type="InterPro" id="IPR036291">
    <property type="entry name" value="NAD(P)-bd_dom_sf"/>
</dbReference>
<reference evidence="5 6" key="1">
    <citation type="journal article" date="2020" name="ISME J.">
        <title>Uncovering the hidden diversity of litter-decomposition mechanisms in mushroom-forming fungi.</title>
        <authorList>
            <person name="Floudas D."/>
            <person name="Bentzer J."/>
            <person name="Ahren D."/>
            <person name="Johansson T."/>
            <person name="Persson P."/>
            <person name="Tunlid A."/>
        </authorList>
    </citation>
    <scope>NUCLEOTIDE SEQUENCE [LARGE SCALE GENOMIC DNA]</scope>
    <source>
        <strain evidence="5 6">CBS 406.79</strain>
    </source>
</reference>
<dbReference type="Proteomes" id="UP000518752">
    <property type="component" value="Unassembled WGS sequence"/>
</dbReference>
<evidence type="ECO:0000313" key="6">
    <source>
        <dbReference type="Proteomes" id="UP000518752"/>
    </source>
</evidence>
<evidence type="ECO:0000259" key="4">
    <source>
        <dbReference type="Pfam" id="PF05368"/>
    </source>
</evidence>
<dbReference type="GO" id="GO:0016491">
    <property type="term" value="F:oxidoreductase activity"/>
    <property type="evidence" value="ECO:0007669"/>
    <property type="project" value="UniProtKB-KW"/>
</dbReference>
<evidence type="ECO:0000256" key="2">
    <source>
        <dbReference type="ARBA" id="ARBA00023002"/>
    </source>
</evidence>